<dbReference type="InterPro" id="IPR027417">
    <property type="entry name" value="P-loop_NTPase"/>
</dbReference>
<dbReference type="Pfam" id="PF00141">
    <property type="entry name" value="peroxidase"/>
    <property type="match status" value="1"/>
</dbReference>
<evidence type="ECO:0000256" key="19">
    <source>
        <dbReference type="PIRSR" id="PIRSR600823-2"/>
    </source>
</evidence>
<keyword evidence="13 20" id="KW-0408">Iron</keyword>
<feature type="binding site" evidence="20">
    <location>
        <position position="721"/>
    </location>
    <ligand>
        <name>Ca(2+)</name>
        <dbReference type="ChEBI" id="CHEBI:29108"/>
        <label>1</label>
    </ligand>
</feature>
<dbReference type="InterPro" id="IPR042108">
    <property type="entry name" value="GTPase_HflX_N_sf"/>
</dbReference>
<dbReference type="FunFam" id="1.10.520.10:FF:000001">
    <property type="entry name" value="Peroxidase"/>
    <property type="match status" value="1"/>
</dbReference>
<comment type="similarity">
    <text evidence="3">Belongs to the peroxidase family. Ascorbate peroxidase subfamily.</text>
</comment>
<dbReference type="GO" id="GO:0016757">
    <property type="term" value="F:glycosyltransferase activity"/>
    <property type="evidence" value="ECO:0007669"/>
    <property type="project" value="UniProtKB-KW"/>
</dbReference>
<dbReference type="GO" id="GO:0005525">
    <property type="term" value="F:GTP binding"/>
    <property type="evidence" value="ECO:0007669"/>
    <property type="project" value="UniProtKB-KW"/>
</dbReference>
<evidence type="ECO:0000256" key="9">
    <source>
        <dbReference type="ARBA" id="ARBA00022741"/>
    </source>
</evidence>
<evidence type="ECO:0000256" key="10">
    <source>
        <dbReference type="ARBA" id="ARBA00022837"/>
    </source>
</evidence>
<dbReference type="CDD" id="cd03801">
    <property type="entry name" value="GT4_PimA-like"/>
    <property type="match status" value="1"/>
</dbReference>
<keyword evidence="11" id="KW-0460">Magnesium</keyword>
<dbReference type="InterPro" id="IPR030394">
    <property type="entry name" value="G_HFLX_dom"/>
</dbReference>
<dbReference type="InterPro" id="IPR000823">
    <property type="entry name" value="Peroxidase_pln"/>
</dbReference>
<dbReference type="PANTHER" id="PTHR47252">
    <property type="entry name" value="GLYCOSYLTRANSFERASE"/>
    <property type="match status" value="1"/>
</dbReference>
<feature type="region of interest" description="Disordered" evidence="23">
    <location>
        <begin position="47"/>
        <end position="77"/>
    </location>
</feature>
<dbReference type="PANTHER" id="PTHR47252:SF4">
    <property type="entry name" value="GLYCOSYLTRANSFERASE"/>
    <property type="match status" value="1"/>
</dbReference>
<keyword evidence="17" id="KW-0376">Hydrogen peroxide</keyword>
<accession>A0A7J6F2Q7</accession>
<comment type="catalytic activity">
    <reaction evidence="1">
        <text>2 a phenolic donor + H2O2 = 2 a phenolic radical donor + 2 H2O</text>
        <dbReference type="Rhea" id="RHEA:56136"/>
        <dbReference type="ChEBI" id="CHEBI:15377"/>
        <dbReference type="ChEBI" id="CHEBI:16240"/>
        <dbReference type="ChEBI" id="CHEBI:139520"/>
        <dbReference type="ChEBI" id="CHEBI:139521"/>
        <dbReference type="EC" id="1.11.1.7"/>
    </reaction>
</comment>
<dbReference type="InterPro" id="IPR016496">
    <property type="entry name" value="GTPase_HflX"/>
</dbReference>
<dbReference type="GO" id="GO:0020037">
    <property type="term" value="F:heme binding"/>
    <property type="evidence" value="ECO:0007669"/>
    <property type="project" value="InterPro"/>
</dbReference>
<evidence type="ECO:0000256" key="5">
    <source>
        <dbReference type="ARBA" id="ARBA00022559"/>
    </source>
</evidence>
<feature type="binding site" evidence="20">
    <location>
        <position position="848"/>
    </location>
    <ligand>
        <name>Ca(2+)</name>
        <dbReference type="ChEBI" id="CHEBI:29108"/>
        <label>2</label>
    </ligand>
</feature>
<dbReference type="PROSITE" id="PS00435">
    <property type="entry name" value="PEROXIDASE_1"/>
    <property type="match status" value="1"/>
</dbReference>
<dbReference type="Gene3D" id="3.40.50.300">
    <property type="entry name" value="P-loop containing nucleotide triphosphate hydrolases"/>
    <property type="match status" value="1"/>
</dbReference>
<comment type="cofactor">
    <cofactor evidence="20">
        <name>heme b</name>
        <dbReference type="ChEBI" id="CHEBI:60344"/>
    </cofactor>
    <text evidence="20">Binds 1 heme b (iron(II)-protoporphyrin IX) group per subunit.</text>
</comment>
<feature type="binding site" evidence="19">
    <location>
        <position position="817"/>
    </location>
    <ligand>
        <name>substrate</name>
    </ligand>
</feature>
<evidence type="ECO:0000256" key="6">
    <source>
        <dbReference type="ARBA" id="ARBA00022617"/>
    </source>
</evidence>
<sequence>MTACFFTSLPSITSNRFSLPWPPSTSNPNRFISPTFLTKSSIDSPRFSPTVLRQGPGLVSPEDLSLPPTPPVETATEENEEVLSVFDGAAEEDNIFDDKAPTSLPRVKKKTEEDDELDNRFKLRNGREVFEEKAYLVGVERKGDTDYSFGIEESLKELAQLADTAGLMVVGSTYQKQNRGRLHIIVCARILVTNGFCVVTSYFFSLYRLASPNPRTYIGSGKVAEIKTAIRALDTETVIFDDELSAGQLRNLEKCFGGDVRVCDRTALILDIFNQRAATHEAALQVALAQMEYQLPRLTKMWTHLERQAGGKVKGMGEKQIEVDKRILRTQIGVLKKELESVRKHRKQYRTRRTSVPVPVVSLVGYTNAGKSTLLNQLTGANVLAEDRLFATLDPTTRRVQTKNGKEFLLTDTVGFIQKLPTTLVAAFRATLEEITESSLLVHVVDISHPLAQQQIDAVDKVLADLDVSSIPKLIVWNKVDKVANPEKLKLEAQKRGDIVCVSALNGEGLLEFCNAVQDRLKDTMVWIEALIPFEKGELLSTVHQVGMVERTVRIHGEWDISEGTRASSICKATHTYEATLYYLISVFFSNEREYGMRGLKSLLCAQVQPFESSHLLIVYPSMANNLFSKVTLLGLMVMVITFLSATLNQAHPATGAGGFNFGWGGGEGVGGISGGYFGLFPEYYQSSCPQVDDIVVSVLEKAIAREPRMAASLLRLHFHDCFVQGCDASVLLDDSATIGSEKRSVPNKNSIRGFEVIDEIKVKLEEACPHTVSCADILALAARASTVLSGGPNWVLPLGRRDSRTASLRGANKNIPPPNSTLQNLVTFFKRQGLDEVDLVALSGAHTIGVARCTSFKQRLYNQNGNNGQPDASLEKSYYYGLKSVCPKSGGDNNISPLDFASPVRFDNTYFKLILWGKGLLTSDQVLWSGNDKNTMQLVKSYASNEGLFFQHFAKSMVKMGNITPLTGFNGEKKRWAMMILALFSLSTAIVFLMRTAFDSCSVPKGGGNGFGSPGVIEKRDIVVHSELNPLEFMKSKLVLLVSHELSLSGGPLLLMELAFLLRKVGAEVVWITNQKQGESDDVIYSLERKMLNRGVQVFSAKGQKAIDTALKADLVVLNTAVAGKWLDSVLKENVHHVLPKVLWWIHEMRGHYFKVEYVKHLPFVAGAMIDSHATTEYWKNRTKERLGIAMPKTYVVHLGNSKELMEIAEDSVSRRVLREHIRESIGVRSDDLLFAIINSVSRGKGQDLFLRAFYESLQVIKEKKLQVPTMHAVVVGSDMNAQTKFETELRTFVSEKNIQDRVHFVNKTLTVAPYLAAIDVLVQNSQARGECFGRITIEAMAFQLPVLGTAAGGTMEIVENGTTGLLHPAGKEGVIPLARNMVMMATHIERRLTMGNQGYERVKERFLEPHMAHRIAFVLKDILSNSKPVTST</sequence>
<feature type="binding site" evidence="20">
    <location>
        <position position="908"/>
    </location>
    <ligand>
        <name>Ca(2+)</name>
        <dbReference type="ChEBI" id="CHEBI:29108"/>
        <label>2</label>
    </ligand>
</feature>
<dbReference type="InterPro" id="IPR019794">
    <property type="entry name" value="Peroxidases_AS"/>
</dbReference>
<dbReference type="FunFam" id="3.40.50.300:FF:000173">
    <property type="entry name" value="GTPase HflX"/>
    <property type="match status" value="1"/>
</dbReference>
<dbReference type="GO" id="GO:0006979">
    <property type="term" value="P:response to oxidative stress"/>
    <property type="evidence" value="ECO:0007669"/>
    <property type="project" value="InterPro"/>
</dbReference>
<dbReference type="EC" id="1.11.1.7" evidence="4"/>
<evidence type="ECO:0000256" key="2">
    <source>
        <dbReference type="ARBA" id="ARBA00002322"/>
    </source>
</evidence>
<keyword evidence="7" id="KW-0328">Glycosyltransferase</keyword>
<feature type="site" description="Transition state stabilizer" evidence="21">
    <location>
        <position position="716"/>
    </location>
</feature>
<dbReference type="NCBIfam" id="TIGR03156">
    <property type="entry name" value="GTP_HflX"/>
    <property type="match status" value="1"/>
</dbReference>
<dbReference type="InterPro" id="IPR025121">
    <property type="entry name" value="GTPase_HflX_N"/>
</dbReference>
<dbReference type="GO" id="GO:0046872">
    <property type="term" value="F:metal ion binding"/>
    <property type="evidence" value="ECO:0007669"/>
    <property type="project" value="UniProtKB-KW"/>
</dbReference>
<dbReference type="Gene3D" id="3.40.50.2000">
    <property type="entry name" value="Glycogen Phosphorylase B"/>
    <property type="match status" value="1"/>
</dbReference>
<dbReference type="InterPro" id="IPR006073">
    <property type="entry name" value="GTP-bd"/>
</dbReference>
<dbReference type="PROSITE" id="PS00436">
    <property type="entry name" value="PEROXIDASE_2"/>
    <property type="match status" value="1"/>
</dbReference>
<gene>
    <name evidence="26" type="ORF">G4B88_029146</name>
</gene>
<keyword evidence="8 20" id="KW-0479">Metal-binding</keyword>
<feature type="binding site" evidence="20">
    <location>
        <position position="900"/>
    </location>
    <ligand>
        <name>Ca(2+)</name>
        <dbReference type="ChEBI" id="CHEBI:29108"/>
        <label>2</label>
    </ligand>
</feature>
<evidence type="ECO:0000259" key="25">
    <source>
        <dbReference type="PROSITE" id="PS51705"/>
    </source>
</evidence>
<dbReference type="Proteomes" id="UP000583929">
    <property type="component" value="Unassembled WGS sequence"/>
</dbReference>
<dbReference type="InterPro" id="IPR001296">
    <property type="entry name" value="Glyco_trans_1"/>
</dbReference>
<dbReference type="Pfam" id="PF01926">
    <property type="entry name" value="MMR_HSR1"/>
    <property type="match status" value="1"/>
</dbReference>
<protein>
    <recommendedName>
        <fullName evidence="4">peroxidase</fullName>
        <ecNumber evidence="4">1.11.1.7</ecNumber>
    </recommendedName>
</protein>
<feature type="binding site" description="axial binding residue" evidence="20">
    <location>
        <position position="847"/>
    </location>
    <ligand>
        <name>heme b</name>
        <dbReference type="ChEBI" id="CHEBI:60344"/>
    </ligand>
    <ligandPart>
        <name>Fe</name>
        <dbReference type="ChEBI" id="CHEBI:18248"/>
    </ligandPart>
</feature>
<evidence type="ECO:0000256" key="15">
    <source>
        <dbReference type="ARBA" id="ARBA00023157"/>
    </source>
</evidence>
<dbReference type="Gene3D" id="6.10.250.2860">
    <property type="match status" value="1"/>
</dbReference>
<evidence type="ECO:0000256" key="12">
    <source>
        <dbReference type="ARBA" id="ARBA00023002"/>
    </source>
</evidence>
<evidence type="ECO:0000256" key="23">
    <source>
        <dbReference type="SAM" id="MobiDB-lite"/>
    </source>
</evidence>
<dbReference type="GO" id="GO:0042744">
    <property type="term" value="P:hydrogen peroxide catabolic process"/>
    <property type="evidence" value="ECO:0007669"/>
    <property type="project" value="UniProtKB-KW"/>
</dbReference>
<keyword evidence="27" id="KW-1185">Reference proteome</keyword>
<feature type="binding site" evidence="20">
    <location>
        <position position="726"/>
    </location>
    <ligand>
        <name>Ca(2+)</name>
        <dbReference type="ChEBI" id="CHEBI:29108"/>
        <label>1</label>
    </ligand>
</feature>
<evidence type="ECO:0000256" key="3">
    <source>
        <dbReference type="ARBA" id="ARBA00006873"/>
    </source>
</evidence>
<evidence type="ECO:0000256" key="20">
    <source>
        <dbReference type="PIRSR" id="PIRSR600823-3"/>
    </source>
</evidence>
<dbReference type="Gene3D" id="1.10.520.10">
    <property type="match status" value="1"/>
</dbReference>
<feature type="disulfide bond" evidence="22">
    <location>
        <begin position="854"/>
        <end position="887"/>
    </location>
</feature>
<dbReference type="SUPFAM" id="SSF53756">
    <property type="entry name" value="UDP-Glycosyltransferase/glycogen phosphorylase"/>
    <property type="match status" value="1"/>
</dbReference>
<dbReference type="SUPFAM" id="SSF52540">
    <property type="entry name" value="P-loop containing nucleoside triphosphate hydrolases"/>
    <property type="match status" value="1"/>
</dbReference>
<dbReference type="SUPFAM" id="SSF48113">
    <property type="entry name" value="Heme-dependent peroxidases"/>
    <property type="match status" value="1"/>
</dbReference>
<keyword evidence="15 22" id="KW-1015">Disulfide bond</keyword>
<dbReference type="FunFam" id="1.10.420.10:FF:000001">
    <property type="entry name" value="Peroxidase"/>
    <property type="match status" value="1"/>
</dbReference>
<evidence type="ECO:0000256" key="21">
    <source>
        <dbReference type="PIRSR" id="PIRSR600823-4"/>
    </source>
</evidence>
<keyword evidence="16" id="KW-0325">Glycoprotein</keyword>
<proteinExistence type="inferred from homology"/>
<evidence type="ECO:0000256" key="11">
    <source>
        <dbReference type="ARBA" id="ARBA00022842"/>
    </source>
</evidence>
<dbReference type="GO" id="GO:0140825">
    <property type="term" value="F:lactoperoxidase activity"/>
    <property type="evidence" value="ECO:0007669"/>
    <property type="project" value="UniProtKB-EC"/>
</dbReference>
<keyword evidence="5" id="KW-0575">Peroxidase</keyword>
<dbReference type="CDD" id="cd00693">
    <property type="entry name" value="secretory_peroxidase"/>
    <property type="match status" value="1"/>
</dbReference>
<dbReference type="InterPro" id="IPR032305">
    <property type="entry name" value="GTP-bd_M"/>
</dbReference>
<evidence type="ECO:0000256" key="17">
    <source>
        <dbReference type="ARBA" id="ARBA00023324"/>
    </source>
</evidence>
<keyword evidence="7" id="KW-0808">Transferase</keyword>
<evidence type="ECO:0000259" key="24">
    <source>
        <dbReference type="PROSITE" id="PS50873"/>
    </source>
</evidence>
<keyword evidence="12" id="KW-0560">Oxidoreductase</keyword>
<keyword evidence="14" id="KW-0342">GTP-binding</keyword>
<dbReference type="HAMAP" id="MF_00900">
    <property type="entry name" value="GTPase_HflX"/>
    <property type="match status" value="1"/>
</dbReference>
<dbReference type="CDD" id="cd01878">
    <property type="entry name" value="HflX"/>
    <property type="match status" value="1"/>
</dbReference>
<feature type="disulfide bond" evidence="22">
    <location>
        <begin position="722"/>
        <end position="727"/>
    </location>
</feature>
<feature type="binding site" evidence="20">
    <location>
        <position position="730"/>
    </location>
    <ligand>
        <name>Ca(2+)</name>
        <dbReference type="ChEBI" id="CHEBI:29108"/>
        <label>1</label>
    </ligand>
</feature>
<evidence type="ECO:0000256" key="22">
    <source>
        <dbReference type="PIRSR" id="PIRSR600823-5"/>
    </source>
</evidence>
<feature type="disulfide bond" evidence="22">
    <location>
        <begin position="689"/>
        <end position="769"/>
    </location>
</feature>
<feature type="binding site" evidence="20">
    <location>
        <position position="728"/>
    </location>
    <ligand>
        <name>Ca(2+)</name>
        <dbReference type="ChEBI" id="CHEBI:29108"/>
        <label>1</label>
    </ligand>
</feature>
<feature type="domain" description="Plant heme peroxidase family profile" evidence="24">
    <location>
        <begin position="679"/>
        <end position="976"/>
    </location>
</feature>
<feature type="binding site" evidence="20">
    <location>
        <position position="724"/>
    </location>
    <ligand>
        <name>Ca(2+)</name>
        <dbReference type="ChEBI" id="CHEBI:29108"/>
        <label>1</label>
    </ligand>
</feature>
<evidence type="ECO:0000256" key="4">
    <source>
        <dbReference type="ARBA" id="ARBA00012313"/>
    </source>
</evidence>
<evidence type="ECO:0000256" key="16">
    <source>
        <dbReference type="ARBA" id="ARBA00023180"/>
    </source>
</evidence>
<keyword evidence="6" id="KW-0349">Heme</keyword>
<dbReference type="InterPro" id="IPR002016">
    <property type="entry name" value="Haem_peroxidase"/>
</dbReference>
<feature type="active site" description="Proton acceptor" evidence="18">
    <location>
        <position position="720"/>
    </location>
</feature>
<evidence type="ECO:0000256" key="13">
    <source>
        <dbReference type="ARBA" id="ARBA00023004"/>
    </source>
</evidence>
<dbReference type="Pfam" id="PF00534">
    <property type="entry name" value="Glycos_transf_1"/>
    <property type="match status" value="1"/>
</dbReference>
<dbReference type="InterPro" id="IPR041693">
    <property type="entry name" value="Glyco_trans_4_5"/>
</dbReference>
<name>A0A7J6F2Q7_CANSA</name>
<keyword evidence="10 20" id="KW-0106">Calcium</keyword>
<evidence type="ECO:0000256" key="8">
    <source>
        <dbReference type="ARBA" id="ARBA00022723"/>
    </source>
</evidence>
<dbReference type="Gene3D" id="1.10.420.10">
    <property type="entry name" value="Peroxidase, domain 2"/>
    <property type="match status" value="1"/>
</dbReference>
<evidence type="ECO:0000256" key="18">
    <source>
        <dbReference type="PIRSR" id="PIRSR600823-1"/>
    </source>
</evidence>
<dbReference type="InterPro" id="IPR010255">
    <property type="entry name" value="Haem_peroxidase_sf"/>
</dbReference>
<evidence type="ECO:0000313" key="26">
    <source>
        <dbReference type="EMBL" id="KAF4364169.1"/>
    </source>
</evidence>
<dbReference type="PROSITE" id="PS50873">
    <property type="entry name" value="PEROXIDASE_4"/>
    <property type="match status" value="1"/>
</dbReference>
<feature type="binding site" evidence="20">
    <location>
        <position position="742"/>
    </location>
    <ligand>
        <name>Ca(2+)</name>
        <dbReference type="ChEBI" id="CHEBI:29108"/>
        <label>1</label>
    </ligand>
</feature>
<dbReference type="PROSITE" id="PS51705">
    <property type="entry name" value="G_HFLX"/>
    <property type="match status" value="1"/>
</dbReference>
<dbReference type="InterPro" id="IPR033905">
    <property type="entry name" value="Secretory_peroxidase"/>
</dbReference>
<dbReference type="Pfam" id="PF16360">
    <property type="entry name" value="GTP-bdg_M"/>
    <property type="match status" value="1"/>
</dbReference>
<comment type="caution">
    <text evidence="26">The sequence shown here is derived from an EMBL/GenBank/DDBJ whole genome shotgun (WGS) entry which is preliminary data.</text>
</comment>
<reference evidence="26 27" key="1">
    <citation type="journal article" date="2020" name="bioRxiv">
        <title>Sequence and annotation of 42 cannabis genomes reveals extensive copy number variation in cannabinoid synthesis and pathogen resistance genes.</title>
        <authorList>
            <person name="Mckernan K.J."/>
            <person name="Helbert Y."/>
            <person name="Kane L.T."/>
            <person name="Ebling H."/>
            <person name="Zhang L."/>
            <person name="Liu B."/>
            <person name="Eaton Z."/>
            <person name="Mclaughlin S."/>
            <person name="Kingan S."/>
            <person name="Baybayan P."/>
            <person name="Concepcion G."/>
            <person name="Jordan M."/>
            <person name="Riva A."/>
            <person name="Barbazuk W."/>
            <person name="Harkins T."/>
        </authorList>
    </citation>
    <scope>NUCLEOTIDE SEQUENCE [LARGE SCALE GENOMIC DNA]</scope>
    <source>
        <strain evidence="27">cv. Jamaican Lion 4</strain>
        <tissue evidence="26">Leaf</tissue>
    </source>
</reference>
<evidence type="ECO:0000256" key="7">
    <source>
        <dbReference type="ARBA" id="ARBA00022676"/>
    </source>
</evidence>
<comment type="cofactor">
    <cofactor evidence="20">
        <name>Ca(2+)</name>
        <dbReference type="ChEBI" id="CHEBI:29108"/>
    </cofactor>
    <text evidence="20">Binds 2 calcium ions per subunit.</text>
</comment>
<organism evidence="26 27">
    <name type="scientific">Cannabis sativa</name>
    <name type="common">Hemp</name>
    <name type="synonym">Marijuana</name>
    <dbReference type="NCBI Taxonomy" id="3483"/>
    <lineage>
        <taxon>Eukaryota</taxon>
        <taxon>Viridiplantae</taxon>
        <taxon>Streptophyta</taxon>
        <taxon>Embryophyta</taxon>
        <taxon>Tracheophyta</taxon>
        <taxon>Spermatophyta</taxon>
        <taxon>Magnoliopsida</taxon>
        <taxon>eudicotyledons</taxon>
        <taxon>Gunneridae</taxon>
        <taxon>Pentapetalae</taxon>
        <taxon>rosids</taxon>
        <taxon>fabids</taxon>
        <taxon>Rosales</taxon>
        <taxon>Cannabaceae</taxon>
        <taxon>Cannabis</taxon>
    </lineage>
</organism>
<evidence type="ECO:0000313" key="27">
    <source>
        <dbReference type="Proteomes" id="UP000583929"/>
    </source>
</evidence>
<dbReference type="FunFam" id="3.40.50.2000:FF:000169">
    <property type="entry name" value="UDP-Glycosyltransferase superfamily protein"/>
    <property type="match status" value="1"/>
</dbReference>
<evidence type="ECO:0000256" key="14">
    <source>
        <dbReference type="ARBA" id="ARBA00023134"/>
    </source>
</evidence>
<dbReference type="InterPro" id="IPR019793">
    <property type="entry name" value="Peroxidases_heam-ligand_BS"/>
</dbReference>
<feature type="domain" description="Hflx-type G" evidence="25">
    <location>
        <begin position="359"/>
        <end position="525"/>
    </location>
</feature>
<comment type="function">
    <text evidence="2">Removal of H(2)O(2), oxidation of toxic reductants, biosynthesis and degradation of lignin, suberization, auxin catabolism, response to environmental stresses such as wounding, pathogen attack and oxidative stress. These functions might be dependent on each isozyme/isoform in each plant tissue.</text>
</comment>
<dbReference type="Pfam" id="PF13167">
    <property type="entry name" value="GTP-bdg_N"/>
    <property type="match status" value="1"/>
</dbReference>
<dbReference type="PRINTS" id="PR00458">
    <property type="entry name" value="PEROXIDASE"/>
</dbReference>
<dbReference type="Pfam" id="PF16994">
    <property type="entry name" value="Glyco_trans_4_5"/>
    <property type="match status" value="1"/>
</dbReference>
<dbReference type="EMBL" id="JAATIQ010000285">
    <property type="protein sequence ID" value="KAF4364169.1"/>
    <property type="molecule type" value="Genomic_DNA"/>
</dbReference>
<evidence type="ECO:0000256" key="1">
    <source>
        <dbReference type="ARBA" id="ARBA00000189"/>
    </source>
</evidence>
<dbReference type="PRINTS" id="PR00461">
    <property type="entry name" value="PLPEROXIDASE"/>
</dbReference>
<dbReference type="Gene3D" id="3.40.50.11060">
    <property type="entry name" value="GTPase HflX, N-terminal domain"/>
    <property type="match status" value="1"/>
</dbReference>
<keyword evidence="9" id="KW-0547">Nucleotide-binding</keyword>